<sequence>MSNIDTLIKKLCPDGIPVKKLGEVVKFLNGRAYKKNELLDEGKYPVLRVGNFFTSEKWYYSDLELDEDKYCEKGDLLYAWAASLGPMIWSGEKVIFHYHIWKLIFDESILNKQYLYHFLKNDVDEIYNSLTHSTMPHVSMANMKERLISVPPIEVQLEIVSILDELDMYESSLMDKLEEEKRLRKEQFDAYAIRLLTGENEGKEYENVELKQIAKFSYGYTDKAKDAGSVRFIRITDIDENGFLKNNDAKYIDYSEDVEKYMLHKGDIVMARTGATYGKTLHVPNDEPAAYASFLIKISFDNSIMDNKFYWFFTRTQMYWKQANKYVSTGGQPQFNTGAIGRVCVPVPPLIEQKMICEKLEKLDTAFRKMIALLENEILLRQKELAYYRKKLLSYGR</sequence>
<evidence type="ECO:0000259" key="5">
    <source>
        <dbReference type="Pfam" id="PF01420"/>
    </source>
</evidence>
<evidence type="ECO:0000256" key="2">
    <source>
        <dbReference type="ARBA" id="ARBA00022747"/>
    </source>
</evidence>
<dbReference type="AlphaFoldDB" id="A0A173WBQ8"/>
<dbReference type="PANTHER" id="PTHR43140:SF1">
    <property type="entry name" value="TYPE I RESTRICTION ENZYME ECOKI SPECIFICITY SUBUNIT"/>
    <property type="match status" value="1"/>
</dbReference>
<reference evidence="6 7" key="1">
    <citation type="submission" date="2015-09" db="EMBL/GenBank/DDBJ databases">
        <authorList>
            <consortium name="Pathogen Informatics"/>
        </authorList>
    </citation>
    <scope>NUCLEOTIDE SEQUENCE [LARGE SCALE GENOMIC DNA]</scope>
    <source>
        <strain evidence="6 7">2789STDY5608838</strain>
    </source>
</reference>
<feature type="domain" description="Type I restriction modification DNA specificity" evidence="5">
    <location>
        <begin position="203"/>
        <end position="366"/>
    </location>
</feature>
<protein>
    <submittedName>
        <fullName evidence="6">Type I restriction enzyme specificity protein MPN_089</fullName>
    </submittedName>
</protein>
<dbReference type="InterPro" id="IPR044946">
    <property type="entry name" value="Restrct_endonuc_typeI_TRD_sf"/>
</dbReference>
<comment type="similarity">
    <text evidence="1">Belongs to the type-I restriction system S methylase family.</text>
</comment>
<dbReference type="GO" id="GO:0009307">
    <property type="term" value="P:DNA restriction-modification system"/>
    <property type="evidence" value="ECO:0007669"/>
    <property type="project" value="UniProtKB-KW"/>
</dbReference>
<keyword evidence="2" id="KW-0680">Restriction system</keyword>
<dbReference type="Pfam" id="PF01420">
    <property type="entry name" value="Methylase_S"/>
    <property type="match status" value="2"/>
</dbReference>
<dbReference type="RefSeq" id="WP_055052392.1">
    <property type="nucleotide sequence ID" value="NZ_CYZA01000001.1"/>
</dbReference>
<evidence type="ECO:0000313" key="7">
    <source>
        <dbReference type="Proteomes" id="UP000095447"/>
    </source>
</evidence>
<dbReference type="CDD" id="cd17521">
    <property type="entry name" value="RMtype1_S_Sau13435ORF2165P_TRD2-CR2_like"/>
    <property type="match status" value="1"/>
</dbReference>
<dbReference type="Proteomes" id="UP000095447">
    <property type="component" value="Unassembled WGS sequence"/>
</dbReference>
<dbReference type="CDD" id="cd17254">
    <property type="entry name" value="RMtype1_S_FclI-TRD1-CR1_like"/>
    <property type="match status" value="1"/>
</dbReference>
<dbReference type="GO" id="GO:0003677">
    <property type="term" value="F:DNA binding"/>
    <property type="evidence" value="ECO:0007669"/>
    <property type="project" value="UniProtKB-KW"/>
</dbReference>
<evidence type="ECO:0000256" key="1">
    <source>
        <dbReference type="ARBA" id="ARBA00010923"/>
    </source>
</evidence>
<evidence type="ECO:0000256" key="4">
    <source>
        <dbReference type="ARBA" id="ARBA00038652"/>
    </source>
</evidence>
<evidence type="ECO:0000313" key="6">
    <source>
        <dbReference type="EMBL" id="CUN36460.1"/>
    </source>
</evidence>
<dbReference type="Gene3D" id="3.90.220.20">
    <property type="entry name" value="DNA methylase specificity domains"/>
    <property type="match status" value="2"/>
</dbReference>
<dbReference type="InterPro" id="IPR051212">
    <property type="entry name" value="Type-I_RE_S_subunit"/>
</dbReference>
<dbReference type="PANTHER" id="PTHR43140">
    <property type="entry name" value="TYPE-1 RESTRICTION ENZYME ECOKI SPECIFICITY PROTEIN"/>
    <property type="match status" value="1"/>
</dbReference>
<dbReference type="SUPFAM" id="SSF116734">
    <property type="entry name" value="DNA methylase specificity domain"/>
    <property type="match status" value="2"/>
</dbReference>
<accession>A0A173WBQ8</accession>
<name>A0A173WBQ8_9FIRM</name>
<dbReference type="EMBL" id="CYZA01000001">
    <property type="protein sequence ID" value="CUN36460.1"/>
    <property type="molecule type" value="Genomic_DNA"/>
</dbReference>
<evidence type="ECO:0000256" key="3">
    <source>
        <dbReference type="ARBA" id="ARBA00023125"/>
    </source>
</evidence>
<dbReference type="InterPro" id="IPR000055">
    <property type="entry name" value="Restrct_endonuc_typeI_TRD"/>
</dbReference>
<feature type="domain" description="Type I restriction modification DNA specificity" evidence="5">
    <location>
        <begin position="14"/>
        <end position="178"/>
    </location>
</feature>
<organism evidence="6 7">
    <name type="scientific">Blautia obeum</name>
    <dbReference type="NCBI Taxonomy" id="40520"/>
    <lineage>
        <taxon>Bacteria</taxon>
        <taxon>Bacillati</taxon>
        <taxon>Bacillota</taxon>
        <taxon>Clostridia</taxon>
        <taxon>Lachnospirales</taxon>
        <taxon>Lachnospiraceae</taxon>
        <taxon>Blautia</taxon>
    </lineage>
</organism>
<proteinExistence type="inferred from homology"/>
<keyword evidence="3" id="KW-0238">DNA-binding</keyword>
<comment type="subunit">
    <text evidence="4">The methyltransferase is composed of M and S polypeptides.</text>
</comment>
<gene>
    <name evidence="6" type="ORF">ERS852395_00057</name>
</gene>